<dbReference type="PANTHER" id="PTHR43138:SF1">
    <property type="entry name" value="N-ACETYLTRANSFERASE ACA1"/>
    <property type="match status" value="1"/>
</dbReference>
<dbReference type="PROSITE" id="PS51186">
    <property type="entry name" value="GNAT"/>
    <property type="match status" value="1"/>
</dbReference>
<evidence type="ECO:0000313" key="3">
    <source>
        <dbReference type="Proteomes" id="UP001202281"/>
    </source>
</evidence>
<dbReference type="InterPro" id="IPR000182">
    <property type="entry name" value="GNAT_dom"/>
</dbReference>
<sequence>MGHLVIRPAEPADATAIVAVLLPAIRDGQTLTTDPDMTEAEIQRYWMAPDKEVFVAEEGGAILGTYYVRPNQAGGGRHVCNGGYVTAAEAAGRGIARRMCEHSLQQARSRGYRAMQFNCVVSTNEPAVHLWQSLGFDIAGRLPGAFRHPQHGFVDLLVMFQVL</sequence>
<feature type="domain" description="N-acetyltransferase" evidence="1">
    <location>
        <begin position="4"/>
        <end position="163"/>
    </location>
</feature>
<dbReference type="InterPro" id="IPR016181">
    <property type="entry name" value="Acyl_CoA_acyltransferase"/>
</dbReference>
<dbReference type="RefSeq" id="WP_243920374.1">
    <property type="nucleotide sequence ID" value="NZ_JALHLG010000011.1"/>
</dbReference>
<gene>
    <name evidence="2" type="ORF">MTR66_09820</name>
</gene>
<keyword evidence="3" id="KW-1185">Reference proteome</keyword>
<accession>A0ABT0BR31</accession>
<dbReference type="EMBL" id="JALHLG010000011">
    <property type="protein sequence ID" value="MCJ2187109.1"/>
    <property type="molecule type" value="Genomic_DNA"/>
</dbReference>
<dbReference type="Gene3D" id="3.40.630.30">
    <property type="match status" value="1"/>
</dbReference>
<reference evidence="2 3" key="1">
    <citation type="submission" date="2022-04" db="EMBL/GenBank/DDBJ databases">
        <title>Identification of a novel bacterium isolated from mangrove sediments.</title>
        <authorList>
            <person name="Pan X."/>
        </authorList>
    </citation>
    <scope>NUCLEOTIDE SEQUENCE [LARGE SCALE GENOMIC DNA]</scope>
    <source>
        <strain evidence="2 3">B2638</strain>
    </source>
</reference>
<dbReference type="PANTHER" id="PTHR43138">
    <property type="entry name" value="ACETYLTRANSFERASE, GNAT FAMILY"/>
    <property type="match status" value="1"/>
</dbReference>
<protein>
    <submittedName>
        <fullName evidence="2">GNAT family N-acetyltransferase</fullName>
    </submittedName>
</protein>
<comment type="caution">
    <text evidence="2">The sequence shown here is derived from an EMBL/GenBank/DDBJ whole genome shotgun (WGS) entry which is preliminary data.</text>
</comment>
<dbReference type="CDD" id="cd04301">
    <property type="entry name" value="NAT_SF"/>
    <property type="match status" value="1"/>
</dbReference>
<name>A0ABT0BR31_9SPHN</name>
<dbReference type="InterPro" id="IPR052742">
    <property type="entry name" value="Mito_N-acetyltransferase"/>
</dbReference>
<dbReference type="SUPFAM" id="SSF55729">
    <property type="entry name" value="Acyl-CoA N-acyltransferases (Nat)"/>
    <property type="match status" value="1"/>
</dbReference>
<evidence type="ECO:0000259" key="1">
    <source>
        <dbReference type="PROSITE" id="PS51186"/>
    </source>
</evidence>
<organism evidence="2 3">
    <name type="scientific">Novosphingobium beihaiensis</name>
    <dbReference type="NCBI Taxonomy" id="2930389"/>
    <lineage>
        <taxon>Bacteria</taxon>
        <taxon>Pseudomonadati</taxon>
        <taxon>Pseudomonadota</taxon>
        <taxon>Alphaproteobacteria</taxon>
        <taxon>Sphingomonadales</taxon>
        <taxon>Sphingomonadaceae</taxon>
        <taxon>Novosphingobium</taxon>
    </lineage>
</organism>
<dbReference type="Pfam" id="PF00583">
    <property type="entry name" value="Acetyltransf_1"/>
    <property type="match status" value="1"/>
</dbReference>
<dbReference type="Proteomes" id="UP001202281">
    <property type="component" value="Unassembled WGS sequence"/>
</dbReference>
<proteinExistence type="predicted"/>
<evidence type="ECO:0000313" key="2">
    <source>
        <dbReference type="EMBL" id="MCJ2187109.1"/>
    </source>
</evidence>